<dbReference type="Gene3D" id="1.50.10.150">
    <property type="entry name" value="Voltage-dependent anion channel"/>
    <property type="match status" value="1"/>
</dbReference>
<feature type="transmembrane region" description="Helical" evidence="5">
    <location>
        <begin position="134"/>
        <end position="153"/>
    </location>
</feature>
<feature type="transmembrane region" description="Helical" evidence="5">
    <location>
        <begin position="31"/>
        <end position="52"/>
    </location>
</feature>
<evidence type="ECO:0000256" key="4">
    <source>
        <dbReference type="ARBA" id="ARBA00023136"/>
    </source>
</evidence>
<dbReference type="GO" id="GO:0005886">
    <property type="term" value="C:plasma membrane"/>
    <property type="evidence" value="ECO:0007669"/>
    <property type="project" value="TreeGrafter"/>
</dbReference>
<evidence type="ECO:0000256" key="2">
    <source>
        <dbReference type="ARBA" id="ARBA00022692"/>
    </source>
</evidence>
<feature type="transmembrane region" description="Helical" evidence="5">
    <location>
        <begin position="274"/>
        <end position="299"/>
    </location>
</feature>
<keyword evidence="3 5" id="KW-1133">Transmembrane helix</keyword>
<protein>
    <submittedName>
        <fullName evidence="6">Exfoliative toxin A/B</fullName>
    </submittedName>
</protein>
<reference evidence="6 7" key="1">
    <citation type="submission" date="2016-10" db="EMBL/GenBank/DDBJ databases">
        <authorList>
            <person name="de Groot N.N."/>
        </authorList>
    </citation>
    <scope>NUCLEOTIDE SEQUENCE [LARGE SCALE GENOMIC DNA]</scope>
    <source>
        <strain evidence="6 7">Sb04</strain>
    </source>
</reference>
<feature type="transmembrane region" description="Helical" evidence="5">
    <location>
        <begin position="102"/>
        <end position="122"/>
    </location>
</feature>
<dbReference type="InterPro" id="IPR052951">
    <property type="entry name" value="Tellurite_res_ion_channel"/>
</dbReference>
<accession>A0A1H0KW55</accession>
<name>A0A1H0KW55_STREI</name>
<dbReference type="GO" id="GO:0046583">
    <property type="term" value="F:monoatomic cation efflux transmembrane transporter activity"/>
    <property type="evidence" value="ECO:0007669"/>
    <property type="project" value="TreeGrafter"/>
</dbReference>
<sequence>MKKLKEPPLAIGGLGLSFFSLGNILGDYSIILRYVLGAIAFGLYFLLLIAVFRSFKTYLNILRDPLTASIFPTLLMQGMLMISYCDDFPDLYGITELIFRTIWWLSFILLIIYIIIFSKRFLWNFKLNNVYPSWAVLYIGIGISSVTVPWTGYSYLGKIIFAYILFAVIVLLPIVFLRLYKHGIADEVRANIATLCAPALVVVAYQNSFEPVNQSLLLVLVILSQILYVIVLYQIPKILKNGFNPGFSAMTFPLIVSATALKGCARYFGNDHWLNGLFTLELIIATLILARVAAGYVNFFRN</sequence>
<feature type="transmembrane region" description="Helical" evidence="5">
    <location>
        <begin position="159"/>
        <end position="180"/>
    </location>
</feature>
<comment type="subcellular location">
    <subcellularLocation>
        <location evidence="1">Membrane</location>
        <topology evidence="1">Multi-pass membrane protein</topology>
    </subcellularLocation>
</comment>
<feature type="transmembrane region" description="Helical" evidence="5">
    <location>
        <begin position="215"/>
        <end position="235"/>
    </location>
</feature>
<feature type="transmembrane region" description="Helical" evidence="5">
    <location>
        <begin position="192"/>
        <end position="209"/>
    </location>
</feature>
<dbReference type="PANTHER" id="PTHR37955">
    <property type="entry name" value="TELLURITE RESISTANCE PROTEIN TEHA"/>
    <property type="match status" value="1"/>
</dbReference>
<evidence type="ECO:0000256" key="5">
    <source>
        <dbReference type="SAM" id="Phobius"/>
    </source>
</evidence>
<evidence type="ECO:0000313" key="7">
    <source>
        <dbReference type="Proteomes" id="UP000183816"/>
    </source>
</evidence>
<proteinExistence type="predicted"/>
<feature type="transmembrane region" description="Helical" evidence="5">
    <location>
        <begin position="247"/>
        <end position="268"/>
    </location>
</feature>
<dbReference type="CDD" id="cd09325">
    <property type="entry name" value="TDT_C4-dicarb_trans"/>
    <property type="match status" value="1"/>
</dbReference>
<dbReference type="PANTHER" id="PTHR37955:SF1">
    <property type="entry name" value="DEP DOMAIN-CONTAINING PROTEIN"/>
    <property type="match status" value="1"/>
</dbReference>
<feature type="transmembrane region" description="Helical" evidence="5">
    <location>
        <begin position="7"/>
        <end position="25"/>
    </location>
</feature>
<gene>
    <name evidence="6" type="ORF">SAMN05216347_101529</name>
</gene>
<keyword evidence="2 5" id="KW-0812">Transmembrane</keyword>
<dbReference type="RefSeq" id="WP_074481762.1">
    <property type="nucleotide sequence ID" value="NZ_FNJK01000001.1"/>
</dbReference>
<dbReference type="OrthoDB" id="309023at2"/>
<dbReference type="InterPro" id="IPR038665">
    <property type="entry name" value="Voltage-dep_anion_channel_sf"/>
</dbReference>
<organism evidence="6 7">
    <name type="scientific">Streptococcus equinus</name>
    <name type="common">Streptococcus bovis</name>
    <dbReference type="NCBI Taxonomy" id="1335"/>
    <lineage>
        <taxon>Bacteria</taxon>
        <taxon>Bacillati</taxon>
        <taxon>Bacillota</taxon>
        <taxon>Bacilli</taxon>
        <taxon>Lactobacillales</taxon>
        <taxon>Streptococcaceae</taxon>
        <taxon>Streptococcus</taxon>
    </lineage>
</organism>
<evidence type="ECO:0000256" key="1">
    <source>
        <dbReference type="ARBA" id="ARBA00004141"/>
    </source>
</evidence>
<dbReference type="Pfam" id="PF03595">
    <property type="entry name" value="SLAC1"/>
    <property type="match status" value="1"/>
</dbReference>
<evidence type="ECO:0000256" key="3">
    <source>
        <dbReference type="ARBA" id="ARBA00022989"/>
    </source>
</evidence>
<dbReference type="Proteomes" id="UP000183816">
    <property type="component" value="Unassembled WGS sequence"/>
</dbReference>
<dbReference type="EMBL" id="FNJK01000001">
    <property type="protein sequence ID" value="SDO60169.1"/>
    <property type="molecule type" value="Genomic_DNA"/>
</dbReference>
<dbReference type="InterPro" id="IPR004695">
    <property type="entry name" value="SLAC1/Mae1/Ssu1/TehA"/>
</dbReference>
<evidence type="ECO:0000313" key="6">
    <source>
        <dbReference type="EMBL" id="SDO60169.1"/>
    </source>
</evidence>
<dbReference type="AlphaFoldDB" id="A0A1H0KW55"/>
<keyword evidence="4 5" id="KW-0472">Membrane</keyword>
<feature type="transmembrane region" description="Helical" evidence="5">
    <location>
        <begin position="64"/>
        <end position="82"/>
    </location>
</feature>